<name>A0A6C0DKC1_9ZZZZ</name>
<accession>A0A6C0DKC1</accession>
<dbReference type="AlphaFoldDB" id="A0A6C0DKC1"/>
<evidence type="ECO:0000313" key="1">
    <source>
        <dbReference type="EMBL" id="QHT16802.1"/>
    </source>
</evidence>
<reference evidence="1" key="1">
    <citation type="journal article" date="2020" name="Nature">
        <title>Giant virus diversity and host interactions through global metagenomics.</title>
        <authorList>
            <person name="Schulz F."/>
            <person name="Roux S."/>
            <person name="Paez-Espino D."/>
            <person name="Jungbluth S."/>
            <person name="Walsh D.A."/>
            <person name="Denef V.J."/>
            <person name="McMahon K.D."/>
            <person name="Konstantinidis K.T."/>
            <person name="Eloe-Fadrosh E.A."/>
            <person name="Kyrpides N.C."/>
            <person name="Woyke T."/>
        </authorList>
    </citation>
    <scope>NUCLEOTIDE SEQUENCE</scope>
    <source>
        <strain evidence="1">GVMAG-M-3300023174-189</strain>
    </source>
</reference>
<organism evidence="1">
    <name type="scientific">viral metagenome</name>
    <dbReference type="NCBI Taxonomy" id="1070528"/>
    <lineage>
        <taxon>unclassified sequences</taxon>
        <taxon>metagenomes</taxon>
        <taxon>organismal metagenomes</taxon>
    </lineage>
</organism>
<proteinExistence type="predicted"/>
<dbReference type="PANTHER" id="PTHR10068:SF14">
    <property type="entry name" value="CELL WALL ADHESIN EAP1"/>
    <property type="match status" value="1"/>
</dbReference>
<sequence length="148" mass="15214">MPLSPVEPVGPVLPVTPVEPVAPMVPLSPVKPVGPVIPVNPVKPVAPVKPVLPVNPVKPVAPVLPVAPVGPVEPKGPVFNSKNRDMIVAAHVGPGAFVISYNIGYPLRLSSKIYPAYPILGAPFPVPGDRIAFLAPTSCKTATAVLAD</sequence>
<dbReference type="PANTHER" id="PTHR10068">
    <property type="entry name" value="BONE MARROW PROTEOGLYCAN"/>
    <property type="match status" value="1"/>
</dbReference>
<dbReference type="EMBL" id="MN739626">
    <property type="protein sequence ID" value="QHT16802.1"/>
    <property type="molecule type" value="Genomic_DNA"/>
</dbReference>
<protein>
    <submittedName>
        <fullName evidence="1">Uncharacterized protein</fullName>
    </submittedName>
</protein>